<feature type="domain" description="Retrovirus-related Pol polyprotein from transposon TNT 1-94-like beta-barrel" evidence="2">
    <location>
        <begin position="75"/>
        <end position="125"/>
    </location>
</feature>
<evidence type="ECO:0000313" key="4">
    <source>
        <dbReference type="Proteomes" id="UP000629468"/>
    </source>
</evidence>
<evidence type="ECO:0000259" key="2">
    <source>
        <dbReference type="Pfam" id="PF22936"/>
    </source>
</evidence>
<protein>
    <recommendedName>
        <fullName evidence="2">Retrovirus-related Pol polyprotein from transposon TNT 1-94-like beta-barrel domain-containing protein</fullName>
    </recommendedName>
</protein>
<reference evidence="3 4" key="1">
    <citation type="journal article" name="Sci. Rep.">
        <title>Telomere-to-telomere assembled and centromere annotated genomes of the two main subspecies of the button mushroom Agaricus bisporus reveal especially polymorphic chromosome ends.</title>
        <authorList>
            <person name="Sonnenberg A.S.M."/>
            <person name="Sedaghat-Telgerd N."/>
            <person name="Lavrijssen B."/>
            <person name="Ohm R.A."/>
            <person name="Hendrickx P.M."/>
            <person name="Scholtmeijer K."/>
            <person name="Baars J.J.P."/>
            <person name="van Peer A."/>
        </authorList>
    </citation>
    <scope>NUCLEOTIDE SEQUENCE [LARGE SCALE GENOMIC DNA]</scope>
    <source>
        <strain evidence="3 4">H119_p4</strain>
    </source>
</reference>
<accession>A0A8H7C1T0</accession>
<proteinExistence type="predicted"/>
<dbReference type="AlphaFoldDB" id="A0A8H7C1T0"/>
<gene>
    <name evidence="3" type="ORF">Agabi119p4_10568</name>
</gene>
<name>A0A8H7C1T0_AGABI</name>
<evidence type="ECO:0000313" key="3">
    <source>
        <dbReference type="EMBL" id="KAF7761159.1"/>
    </source>
</evidence>
<comment type="caution">
    <text evidence="3">The sequence shown here is derived from an EMBL/GenBank/DDBJ whole genome shotgun (WGS) entry which is preliminary data.</text>
</comment>
<sequence>MRRVGKNSRDVDQTYGKLSGGPEQKLAGLLGVIGAPGSDIPLRASALGAYSSPSSSPLSSSSPSLPLQLDADFFWLADTGATSHMTPHRHWFKSYSPNCIPIRLADNSTIYSAGVGSVVFQPHQENENPTFVQLK</sequence>
<organism evidence="3 4">
    <name type="scientific">Agaricus bisporus var. burnettii</name>
    <dbReference type="NCBI Taxonomy" id="192524"/>
    <lineage>
        <taxon>Eukaryota</taxon>
        <taxon>Fungi</taxon>
        <taxon>Dikarya</taxon>
        <taxon>Basidiomycota</taxon>
        <taxon>Agaricomycotina</taxon>
        <taxon>Agaricomycetes</taxon>
        <taxon>Agaricomycetidae</taxon>
        <taxon>Agaricales</taxon>
        <taxon>Agaricineae</taxon>
        <taxon>Agaricaceae</taxon>
        <taxon>Agaricus</taxon>
    </lineage>
</organism>
<evidence type="ECO:0000256" key="1">
    <source>
        <dbReference type="SAM" id="MobiDB-lite"/>
    </source>
</evidence>
<dbReference type="InterPro" id="IPR054722">
    <property type="entry name" value="PolX-like_BBD"/>
</dbReference>
<dbReference type="Pfam" id="PF22936">
    <property type="entry name" value="Pol_BBD"/>
    <property type="match status" value="1"/>
</dbReference>
<dbReference type="Proteomes" id="UP000629468">
    <property type="component" value="Unassembled WGS sequence"/>
</dbReference>
<feature type="region of interest" description="Disordered" evidence="1">
    <location>
        <begin position="1"/>
        <end position="22"/>
    </location>
</feature>
<dbReference type="EMBL" id="JABXXO010000014">
    <property type="protein sequence ID" value="KAF7761159.1"/>
    <property type="molecule type" value="Genomic_DNA"/>
</dbReference>